<proteinExistence type="predicted"/>
<evidence type="ECO:0000313" key="4">
    <source>
        <dbReference type="Proteomes" id="UP000000589"/>
    </source>
</evidence>
<evidence type="ECO:0000256" key="1">
    <source>
        <dbReference type="SAM" id="MobiDB-lite"/>
    </source>
</evidence>
<feature type="compositionally biased region" description="Acidic residues" evidence="1">
    <location>
        <begin position="99"/>
        <end position="140"/>
    </location>
</feature>
<keyword evidence="4" id="KW-1185">Reference proteome</keyword>
<reference evidence="2" key="3">
    <citation type="submission" date="2025-08" db="UniProtKB">
        <authorList>
            <consortium name="Ensembl"/>
        </authorList>
    </citation>
    <scope>IDENTIFICATION</scope>
    <source>
        <strain evidence="2">C57BL/6J</strain>
    </source>
</reference>
<organism evidence="2 4">
    <name type="scientific">Mus musculus</name>
    <name type="common">Mouse</name>
    <dbReference type="NCBI Taxonomy" id="10090"/>
    <lineage>
        <taxon>Eukaryota</taxon>
        <taxon>Metazoa</taxon>
        <taxon>Chordata</taxon>
        <taxon>Craniata</taxon>
        <taxon>Vertebrata</taxon>
        <taxon>Euteleostomi</taxon>
        <taxon>Mammalia</taxon>
        <taxon>Eutheria</taxon>
        <taxon>Euarchontoglires</taxon>
        <taxon>Glires</taxon>
        <taxon>Rodentia</taxon>
        <taxon>Myomorpha</taxon>
        <taxon>Muroidea</taxon>
        <taxon>Muridae</taxon>
        <taxon>Murinae</taxon>
        <taxon>Mus</taxon>
        <taxon>Mus</taxon>
    </lineage>
</organism>
<dbReference type="Ensembl" id="ENSMUST00000249989.1">
    <property type="protein sequence ID" value="ENSMUSP00000160076.1"/>
    <property type="gene ID" value="ENSMUSG00000121968.1"/>
</dbReference>
<accession>A0ABA7IW30</accession>
<name>A0ABA7IW30_MOUSE</name>
<evidence type="ECO:0000313" key="2">
    <source>
        <dbReference type="Ensembl" id="ENSMUSP00000160076.1"/>
    </source>
</evidence>
<reference evidence="2" key="4">
    <citation type="submission" date="2025-09" db="UniProtKB">
        <authorList>
            <consortium name="Ensembl"/>
        </authorList>
    </citation>
    <scope>IDENTIFICATION</scope>
    <source>
        <strain evidence="2">C57BL/6J</strain>
    </source>
</reference>
<reference evidence="2 4" key="2">
    <citation type="journal article" date="2011" name="PLoS Biol.">
        <title>Modernizing reference genome assemblies.</title>
        <authorList>
            <person name="Church D.M."/>
            <person name="Schneider V.A."/>
            <person name="Graves T."/>
            <person name="Auger K."/>
            <person name="Cunningham F."/>
            <person name="Bouk N."/>
            <person name="Chen H.C."/>
            <person name="Agarwala R."/>
            <person name="McLaren W.M."/>
            <person name="Ritchie G.R."/>
            <person name="Albracht D."/>
            <person name="Kremitzki M."/>
            <person name="Rock S."/>
            <person name="Kotkiewicz H."/>
            <person name="Kremitzki C."/>
            <person name="Wollam A."/>
            <person name="Trani L."/>
            <person name="Fulton L."/>
            <person name="Fulton R."/>
            <person name="Matthews L."/>
            <person name="Whitehead S."/>
            <person name="Chow W."/>
            <person name="Torrance J."/>
            <person name="Dunn M."/>
            <person name="Harden G."/>
            <person name="Threadgold G."/>
            <person name="Wood J."/>
            <person name="Collins J."/>
            <person name="Heath P."/>
            <person name="Griffiths G."/>
            <person name="Pelan S."/>
            <person name="Grafham D."/>
            <person name="Eichler E.E."/>
            <person name="Weinstock G."/>
            <person name="Mardis E.R."/>
            <person name="Wilson R.K."/>
            <person name="Howe K."/>
            <person name="Flicek P."/>
            <person name="Hubbard T."/>
        </authorList>
    </citation>
    <scope>NUCLEOTIDE SEQUENCE [LARGE SCALE GENOMIC DNA]</scope>
    <source>
        <strain evidence="2 4">C57BL/6J</strain>
    </source>
</reference>
<evidence type="ECO:0000313" key="3">
    <source>
        <dbReference type="MGI" id="MGI:7806289"/>
    </source>
</evidence>
<dbReference type="MGI" id="MGI:7806289">
    <property type="gene designation" value="Gm61638"/>
</dbReference>
<reference evidence="2 4" key="1">
    <citation type="journal article" date="2009" name="PLoS Biol.">
        <title>Lineage-specific biology revealed by a finished genome assembly of the mouse.</title>
        <authorList>
            <consortium name="Mouse Genome Sequencing Consortium"/>
            <person name="Church D.M."/>
            <person name="Goodstadt L."/>
            <person name="Hillier L.W."/>
            <person name="Zody M.C."/>
            <person name="Goldstein S."/>
            <person name="She X."/>
            <person name="Bult C.J."/>
            <person name="Agarwala R."/>
            <person name="Cherry J.L."/>
            <person name="DiCuccio M."/>
            <person name="Hlavina W."/>
            <person name="Kapustin Y."/>
            <person name="Meric P."/>
            <person name="Maglott D."/>
            <person name="Birtle Z."/>
            <person name="Marques A.C."/>
            <person name="Graves T."/>
            <person name="Zhou S."/>
            <person name="Teague B."/>
            <person name="Potamousis K."/>
            <person name="Churas C."/>
            <person name="Place M."/>
            <person name="Herschleb J."/>
            <person name="Runnheim R."/>
            <person name="Forrest D."/>
            <person name="Amos-Landgraf J."/>
            <person name="Schwartz D.C."/>
            <person name="Cheng Z."/>
            <person name="Lindblad-Toh K."/>
            <person name="Eichler E.E."/>
            <person name="Ponting C.P."/>
        </authorList>
    </citation>
    <scope>NUCLEOTIDE SEQUENCE [LARGE SCALE GENOMIC DNA]</scope>
    <source>
        <strain evidence="2 4">C57BL/6J</strain>
    </source>
</reference>
<feature type="region of interest" description="Disordered" evidence="1">
    <location>
        <begin position="1"/>
        <end position="42"/>
    </location>
</feature>
<dbReference type="Proteomes" id="UP000000589">
    <property type="component" value="Chromosome X"/>
</dbReference>
<sequence>MALGLSMGPLRTKKSNIPVNIPDRSPSQETHIPHKECSSDNDTDCLSADVEMEVAENEPTSIPCPPCYLRYGSMVALYQGCRSTQKAALSAMYITENIGMEEEEQEEEKMEEEEEAEEEEEKTEEEEYEEEEEEDEDQYSEDDCIICMLLHFINIFMNAGRTLP</sequence>
<protein>
    <submittedName>
        <fullName evidence="2">Predicted gene, 61638</fullName>
    </submittedName>
</protein>
<dbReference type="GeneTree" id="ENSGT00730000112276"/>
<gene>
    <name evidence="2 3" type="primary">Gm61638</name>
</gene>
<feature type="region of interest" description="Disordered" evidence="1">
    <location>
        <begin position="98"/>
        <end position="140"/>
    </location>
</feature>
<dbReference type="AlphaFoldDB" id="A0ABA7IW30"/>